<feature type="domain" description="HTH arsR-type" evidence="5">
    <location>
        <begin position="1"/>
        <end position="92"/>
    </location>
</feature>
<evidence type="ECO:0000256" key="3">
    <source>
        <dbReference type="ARBA" id="ARBA00023163"/>
    </source>
</evidence>
<protein>
    <recommendedName>
        <fullName evidence="5">HTH arsR-type domain-containing protein</fullName>
    </recommendedName>
</protein>
<reference evidence="6" key="1">
    <citation type="submission" date="2018-05" db="EMBL/GenBank/DDBJ databases">
        <authorList>
            <person name="Lanie J.A."/>
            <person name="Ng W.-L."/>
            <person name="Kazmierczak K.M."/>
            <person name="Andrzejewski T.M."/>
            <person name="Davidsen T.M."/>
            <person name="Wayne K.J."/>
            <person name="Tettelin H."/>
            <person name="Glass J.I."/>
            <person name="Rusch D."/>
            <person name="Podicherti R."/>
            <person name="Tsui H.-C.T."/>
            <person name="Winkler M.E."/>
        </authorList>
    </citation>
    <scope>NUCLEOTIDE SEQUENCE</scope>
</reference>
<dbReference type="GO" id="GO:0003700">
    <property type="term" value="F:DNA-binding transcription factor activity"/>
    <property type="evidence" value="ECO:0007669"/>
    <property type="project" value="InterPro"/>
</dbReference>
<dbReference type="PANTHER" id="PTHR33154">
    <property type="entry name" value="TRANSCRIPTIONAL REGULATOR, ARSR FAMILY"/>
    <property type="match status" value="1"/>
</dbReference>
<dbReference type="InterPro" id="IPR051081">
    <property type="entry name" value="HTH_MetalResp_TranReg"/>
</dbReference>
<evidence type="ECO:0000256" key="4">
    <source>
        <dbReference type="SAM" id="Coils"/>
    </source>
</evidence>
<keyword evidence="3" id="KW-0804">Transcription</keyword>
<name>A0A382EWY2_9ZZZZ</name>
<keyword evidence="2" id="KW-0238">DNA-binding</keyword>
<dbReference type="InterPro" id="IPR036390">
    <property type="entry name" value="WH_DNA-bd_sf"/>
</dbReference>
<dbReference type="CDD" id="cd00090">
    <property type="entry name" value="HTH_ARSR"/>
    <property type="match status" value="1"/>
</dbReference>
<dbReference type="EMBL" id="UINC01046441">
    <property type="protein sequence ID" value="SVB54473.1"/>
    <property type="molecule type" value="Genomic_DNA"/>
</dbReference>
<organism evidence="6">
    <name type="scientific">marine metagenome</name>
    <dbReference type="NCBI Taxonomy" id="408172"/>
    <lineage>
        <taxon>unclassified sequences</taxon>
        <taxon>metagenomes</taxon>
        <taxon>ecological metagenomes</taxon>
    </lineage>
</organism>
<keyword evidence="4" id="KW-0175">Coiled coil</keyword>
<accession>A0A382EWY2</accession>
<dbReference type="PANTHER" id="PTHR33154:SF33">
    <property type="entry name" value="TRANSCRIPTIONAL REPRESSOR SDPR"/>
    <property type="match status" value="1"/>
</dbReference>
<dbReference type="PROSITE" id="PS50987">
    <property type="entry name" value="HTH_ARSR_2"/>
    <property type="match status" value="1"/>
</dbReference>
<proteinExistence type="predicted"/>
<evidence type="ECO:0000313" key="6">
    <source>
        <dbReference type="EMBL" id="SVB54473.1"/>
    </source>
</evidence>
<evidence type="ECO:0000256" key="1">
    <source>
        <dbReference type="ARBA" id="ARBA00023015"/>
    </source>
</evidence>
<dbReference type="GO" id="GO:0003677">
    <property type="term" value="F:DNA binding"/>
    <property type="evidence" value="ECO:0007669"/>
    <property type="project" value="UniProtKB-KW"/>
</dbReference>
<gene>
    <name evidence="6" type="ORF">METZ01_LOCUS207327</name>
</gene>
<evidence type="ECO:0000256" key="2">
    <source>
        <dbReference type="ARBA" id="ARBA00023125"/>
    </source>
</evidence>
<dbReference type="AlphaFoldDB" id="A0A382EWY2"/>
<sequence length="219" mass="24986">MSTTDIDELFYLLENPTRRRILQLLSREQLYTLQMSREIDVSQQAVVKHLRILEEHGFVASRDEPSDRGPNRRVYRSARSVSLHIDVGPSTFREQAAPISDSLQLSDEQRRVLSAISEARGMEPTARMDLLARVGEDLRHSLQGLERERQQLLALVGELNGEVGRCSRRAECSYDERRLLHHILQNSSYTIEGASVALGLREAQVRTLLEGLEQRGLTR</sequence>
<dbReference type="InterPro" id="IPR036388">
    <property type="entry name" value="WH-like_DNA-bd_sf"/>
</dbReference>
<dbReference type="Pfam" id="PF12840">
    <property type="entry name" value="HTH_20"/>
    <property type="match status" value="1"/>
</dbReference>
<dbReference type="Gene3D" id="1.10.10.10">
    <property type="entry name" value="Winged helix-like DNA-binding domain superfamily/Winged helix DNA-binding domain"/>
    <property type="match status" value="1"/>
</dbReference>
<dbReference type="SMART" id="SM00418">
    <property type="entry name" value="HTH_ARSR"/>
    <property type="match status" value="1"/>
</dbReference>
<feature type="coiled-coil region" evidence="4">
    <location>
        <begin position="135"/>
        <end position="162"/>
    </location>
</feature>
<evidence type="ECO:0000259" key="5">
    <source>
        <dbReference type="PROSITE" id="PS50987"/>
    </source>
</evidence>
<dbReference type="InterPro" id="IPR001845">
    <property type="entry name" value="HTH_ArsR_DNA-bd_dom"/>
</dbReference>
<keyword evidence="1" id="KW-0805">Transcription regulation</keyword>
<dbReference type="InterPro" id="IPR011991">
    <property type="entry name" value="ArsR-like_HTH"/>
</dbReference>
<dbReference type="SUPFAM" id="SSF46785">
    <property type="entry name" value="Winged helix' DNA-binding domain"/>
    <property type="match status" value="1"/>
</dbReference>